<evidence type="ECO:0000313" key="10">
    <source>
        <dbReference type="Proteomes" id="UP000659388"/>
    </source>
</evidence>
<dbReference type="GO" id="GO:0015562">
    <property type="term" value="F:efflux transmembrane transporter activity"/>
    <property type="evidence" value="ECO:0007669"/>
    <property type="project" value="InterPro"/>
</dbReference>
<accession>A0A937K0J8</accession>
<keyword evidence="6" id="KW-0472">Membrane</keyword>
<dbReference type="InterPro" id="IPR003423">
    <property type="entry name" value="OMP_efflux"/>
</dbReference>
<comment type="caution">
    <text evidence="9">The sequence shown here is derived from an EMBL/GenBank/DDBJ whole genome shotgun (WGS) entry which is preliminary data.</text>
</comment>
<protein>
    <submittedName>
        <fullName evidence="9">TolC family protein</fullName>
    </submittedName>
</protein>
<dbReference type="SUPFAM" id="SSF56954">
    <property type="entry name" value="Outer membrane efflux proteins (OEP)"/>
    <property type="match status" value="1"/>
</dbReference>
<comment type="similarity">
    <text evidence="2">Belongs to the outer membrane factor (OMF) (TC 1.B.17) family.</text>
</comment>
<keyword evidence="3" id="KW-0813">Transport</keyword>
<evidence type="ECO:0000256" key="3">
    <source>
        <dbReference type="ARBA" id="ARBA00022448"/>
    </source>
</evidence>
<dbReference type="PANTHER" id="PTHR30026:SF20">
    <property type="entry name" value="OUTER MEMBRANE PROTEIN TOLC"/>
    <property type="match status" value="1"/>
</dbReference>
<evidence type="ECO:0000256" key="8">
    <source>
        <dbReference type="SAM" id="SignalP"/>
    </source>
</evidence>
<name>A0A937K0J8_9BACT</name>
<sequence>MNNNKIYKGFFLLMLLGLAPYWSQVRAQHNTVTLEEAKKSALQYSNDIKNGKLSIEQAEAIKSQALSNYFPTVQALGVGIYGFDDFVEPIPPLLNEGIDNGYMVSAVASEVIYAGGKVRTGNELAAVQIEASKIRAEQSVDSVILLTEQKYWQLVQLQEQQKVIAASKVYLNELIKQQQDLLDAGLIPSNQLLRVKVNRSRLLLQESKVNNMRKLALLDFALYTGISYDTTLVAQDSLHAVAAPNATYNAPALNLENNSNYQLVEKSIKAAQLQTKMAKADRLPQLAVGISTTRLGVFDVNLSTGFETVGFGVLSIPISNWWGSAKHRIREREIQEKIAANNFRDIQDKITVGIMQSWYNLQDAYKQIEFAQENLSYADENLKVQRDNYTSGLNNLTDLLDAQKTQQQAKTELVNAYAQYEINEIIYLHRTDQIDTVLMDE</sequence>
<dbReference type="GO" id="GO:1990281">
    <property type="term" value="C:efflux pump complex"/>
    <property type="evidence" value="ECO:0007669"/>
    <property type="project" value="TreeGrafter"/>
</dbReference>
<dbReference type="EMBL" id="JAESIY010000013">
    <property type="protein sequence ID" value="MBL3658433.1"/>
    <property type="molecule type" value="Genomic_DNA"/>
</dbReference>
<dbReference type="Gene3D" id="1.20.1600.10">
    <property type="entry name" value="Outer membrane efflux proteins (OEP)"/>
    <property type="match status" value="1"/>
</dbReference>
<evidence type="ECO:0000256" key="2">
    <source>
        <dbReference type="ARBA" id="ARBA00007613"/>
    </source>
</evidence>
<evidence type="ECO:0000256" key="7">
    <source>
        <dbReference type="ARBA" id="ARBA00023237"/>
    </source>
</evidence>
<keyword evidence="7" id="KW-0998">Cell outer membrane</keyword>
<evidence type="ECO:0000256" key="6">
    <source>
        <dbReference type="ARBA" id="ARBA00023136"/>
    </source>
</evidence>
<gene>
    <name evidence="9" type="ORF">JL102_19935</name>
</gene>
<dbReference type="InterPro" id="IPR051906">
    <property type="entry name" value="TolC-like"/>
</dbReference>
<reference evidence="9" key="1">
    <citation type="submission" date="2021-01" db="EMBL/GenBank/DDBJ databases">
        <title>Fulvivirga kasyanovii gen. nov., sp nov., a novel member of the phylum Bacteroidetes isolated from seawater in a mussel farm.</title>
        <authorList>
            <person name="Zhao L.-H."/>
            <person name="Wang Z.-J."/>
        </authorList>
    </citation>
    <scope>NUCLEOTIDE SEQUENCE</scope>
    <source>
        <strain evidence="9">2943</strain>
    </source>
</reference>
<keyword evidence="8" id="KW-0732">Signal</keyword>
<keyword evidence="4" id="KW-1134">Transmembrane beta strand</keyword>
<dbReference type="Proteomes" id="UP000659388">
    <property type="component" value="Unassembled WGS sequence"/>
</dbReference>
<evidence type="ECO:0000256" key="4">
    <source>
        <dbReference type="ARBA" id="ARBA00022452"/>
    </source>
</evidence>
<dbReference type="AlphaFoldDB" id="A0A937K0J8"/>
<dbReference type="Pfam" id="PF02321">
    <property type="entry name" value="OEP"/>
    <property type="match status" value="1"/>
</dbReference>
<evidence type="ECO:0000313" key="9">
    <source>
        <dbReference type="EMBL" id="MBL3658433.1"/>
    </source>
</evidence>
<keyword evidence="10" id="KW-1185">Reference proteome</keyword>
<organism evidence="9 10">
    <name type="scientific">Fulvivirga sediminis</name>
    <dbReference type="NCBI Taxonomy" id="2803949"/>
    <lineage>
        <taxon>Bacteria</taxon>
        <taxon>Pseudomonadati</taxon>
        <taxon>Bacteroidota</taxon>
        <taxon>Cytophagia</taxon>
        <taxon>Cytophagales</taxon>
        <taxon>Fulvivirgaceae</taxon>
        <taxon>Fulvivirga</taxon>
    </lineage>
</organism>
<dbReference type="RefSeq" id="WP_202246229.1">
    <property type="nucleotide sequence ID" value="NZ_JAESIY010000013.1"/>
</dbReference>
<evidence type="ECO:0000256" key="5">
    <source>
        <dbReference type="ARBA" id="ARBA00022692"/>
    </source>
</evidence>
<feature type="signal peptide" evidence="8">
    <location>
        <begin position="1"/>
        <end position="27"/>
    </location>
</feature>
<dbReference type="GO" id="GO:0009279">
    <property type="term" value="C:cell outer membrane"/>
    <property type="evidence" value="ECO:0007669"/>
    <property type="project" value="UniProtKB-SubCell"/>
</dbReference>
<keyword evidence="5" id="KW-0812">Transmembrane</keyword>
<comment type="subcellular location">
    <subcellularLocation>
        <location evidence="1">Cell outer membrane</location>
    </subcellularLocation>
</comment>
<evidence type="ECO:0000256" key="1">
    <source>
        <dbReference type="ARBA" id="ARBA00004442"/>
    </source>
</evidence>
<dbReference type="PANTHER" id="PTHR30026">
    <property type="entry name" value="OUTER MEMBRANE PROTEIN TOLC"/>
    <property type="match status" value="1"/>
</dbReference>
<proteinExistence type="inferred from homology"/>
<dbReference type="GO" id="GO:0015288">
    <property type="term" value="F:porin activity"/>
    <property type="evidence" value="ECO:0007669"/>
    <property type="project" value="TreeGrafter"/>
</dbReference>
<feature type="chain" id="PRO_5037565555" evidence="8">
    <location>
        <begin position="28"/>
        <end position="441"/>
    </location>
</feature>